<dbReference type="RefSeq" id="WP_247261095.1">
    <property type="nucleotide sequence ID" value="NZ_JALJQZ010000016.1"/>
</dbReference>
<dbReference type="GO" id="GO:0008168">
    <property type="term" value="F:methyltransferase activity"/>
    <property type="evidence" value="ECO:0007669"/>
    <property type="project" value="UniProtKB-KW"/>
</dbReference>
<keyword evidence="1" id="KW-0489">Methyltransferase</keyword>
<keyword evidence="2" id="KW-1185">Reference proteome</keyword>
<gene>
    <name evidence="1" type="ORF">ACFOVS_19895</name>
</gene>
<dbReference type="EMBL" id="JBHSBD010000100">
    <property type="protein sequence ID" value="MFC3970353.1"/>
    <property type="molecule type" value="Genomic_DNA"/>
</dbReference>
<name>A0ABV8EEK3_9HYPH</name>
<dbReference type="Proteomes" id="UP001595697">
    <property type="component" value="Unassembled WGS sequence"/>
</dbReference>
<sequence length="634" mass="69726">MASGKTVGRSLYLHRDAIEALPIDTLRIVASAMCIGSSFAWNVVKVETGKVSLLQYQDFDGHAFPALLRARTFKLPELAFTDTDYSGRENPPILHRKELLLAEDDARRPAFSSITALAERHGLFADPKRIGTREAWFRLVSDAGLVVDGPRLRHASFATVERHKTAITRYDLSAPVALMLKHGMLRPEYSMFDYGCGLGSDVAILTKSGYEAFGWDPAHNPNGIKREADIVNLGFVVNVIEDPRERADTLRSAWSYCRRGLCVSAMLGNQANVEGHTSHGDGYLTSIATFQKYYTQAELISWVSEVVGEQALTLGNGSVACFKDGELEQEIRFARYSRISSASLSSMHLARPVRTSKATREVPPAVTSALWDLTLSLGRVPTPLEVDPDTSSLIALASLSPTAAIRSCVVGFDSAELEDAARKRREDLVVMAALSLFPGSPKYTSLPPSIRRSVRYFFGSHEHLLEEAREQLQALQAFDALTEIFRSAVTSGVATTNQDTLSFGMASEQRLPIGIRLMLGCAEFVSPGFSTCDIVEIGPSRGKLKGYVCSNMESPLPKISSRVMVDLARFSSQSKDFSDRVLFTKSRFMERDAPNLERQLSIEARLVAHGVVDRHGNGPEGRTLSAMLRGILKR</sequence>
<proteinExistence type="predicted"/>
<dbReference type="NCBIfam" id="TIGR04096">
    <property type="entry name" value="dnd_rel_methyl"/>
    <property type="match status" value="1"/>
</dbReference>
<keyword evidence="1" id="KW-0808">Transferase</keyword>
<comment type="caution">
    <text evidence="1">The sequence shown here is derived from an EMBL/GenBank/DDBJ whole genome shotgun (WGS) entry which is preliminary data.</text>
</comment>
<evidence type="ECO:0000313" key="2">
    <source>
        <dbReference type="Proteomes" id="UP001595697"/>
    </source>
</evidence>
<dbReference type="GO" id="GO:0032259">
    <property type="term" value="P:methylation"/>
    <property type="evidence" value="ECO:0007669"/>
    <property type="project" value="UniProtKB-KW"/>
</dbReference>
<evidence type="ECO:0000313" key="1">
    <source>
        <dbReference type="EMBL" id="MFC3970353.1"/>
    </source>
</evidence>
<reference evidence="2" key="1">
    <citation type="journal article" date="2019" name="Int. J. Syst. Evol. Microbiol.">
        <title>The Global Catalogue of Microorganisms (GCM) 10K type strain sequencing project: providing services to taxonomists for standard genome sequencing and annotation.</title>
        <authorList>
            <consortium name="The Broad Institute Genomics Platform"/>
            <consortium name="The Broad Institute Genome Sequencing Center for Infectious Disease"/>
            <person name="Wu L."/>
            <person name="Ma J."/>
        </authorList>
    </citation>
    <scope>NUCLEOTIDE SEQUENCE [LARGE SCALE GENOMIC DNA]</scope>
    <source>
        <strain evidence="2">TBRC 5781</strain>
    </source>
</reference>
<accession>A0ABV8EEK3</accession>
<dbReference type="InterPro" id="IPR024019">
    <property type="entry name" value="CHP04096"/>
</dbReference>
<protein>
    <submittedName>
        <fullName evidence="1">DNA phosphorothioation-associated putative methyltransferase</fullName>
    </submittedName>
</protein>
<organism evidence="1 2">
    <name type="scientific">Rhizobium lemnae</name>
    <dbReference type="NCBI Taxonomy" id="1214924"/>
    <lineage>
        <taxon>Bacteria</taxon>
        <taxon>Pseudomonadati</taxon>
        <taxon>Pseudomonadota</taxon>
        <taxon>Alphaproteobacteria</taxon>
        <taxon>Hyphomicrobiales</taxon>
        <taxon>Rhizobiaceae</taxon>
        <taxon>Rhizobium/Agrobacterium group</taxon>
        <taxon>Rhizobium</taxon>
    </lineage>
</organism>